<dbReference type="AlphaFoldDB" id="A0AAD5QJ47"/>
<comment type="caution">
    <text evidence="1">The sequence shown here is derived from an EMBL/GenBank/DDBJ whole genome shotgun (WGS) entry which is preliminary data.</text>
</comment>
<dbReference type="InterPro" id="IPR011989">
    <property type="entry name" value="ARM-like"/>
</dbReference>
<dbReference type="Proteomes" id="UP001196413">
    <property type="component" value="Unassembled WGS sequence"/>
</dbReference>
<dbReference type="Gene3D" id="1.25.10.10">
    <property type="entry name" value="Leucine-rich Repeat Variant"/>
    <property type="match status" value="1"/>
</dbReference>
<evidence type="ECO:0000313" key="2">
    <source>
        <dbReference type="Proteomes" id="UP001196413"/>
    </source>
</evidence>
<evidence type="ECO:0000313" key="1">
    <source>
        <dbReference type="EMBL" id="KAJ1352407.1"/>
    </source>
</evidence>
<dbReference type="EMBL" id="JAHQIW010001373">
    <property type="protein sequence ID" value="KAJ1352407.1"/>
    <property type="molecule type" value="Genomic_DNA"/>
</dbReference>
<reference evidence="1" key="1">
    <citation type="submission" date="2021-06" db="EMBL/GenBank/DDBJ databases">
        <title>Parelaphostrongylus tenuis whole genome reference sequence.</title>
        <authorList>
            <person name="Garwood T.J."/>
            <person name="Larsen P.A."/>
            <person name="Fountain-Jones N.M."/>
            <person name="Garbe J.R."/>
            <person name="Macchietto M.G."/>
            <person name="Kania S.A."/>
            <person name="Gerhold R.W."/>
            <person name="Richards J.E."/>
            <person name="Wolf T.M."/>
        </authorList>
    </citation>
    <scope>NUCLEOTIDE SEQUENCE</scope>
    <source>
        <strain evidence="1">MNPRO001-30</strain>
        <tissue evidence="1">Meninges</tissue>
    </source>
</reference>
<gene>
    <name evidence="1" type="ORF">KIN20_008735</name>
</gene>
<sequence>MEARRITDSQMLGDTKPQVRESATYLLLDLANVPYSSHTAVLEKISPGLQHKQYLVRIGTMDVFLRLIDERQYDGFYALDAIEF</sequence>
<name>A0AAD5QJ47_PARTN</name>
<keyword evidence="2" id="KW-1185">Reference proteome</keyword>
<accession>A0AAD5QJ47</accession>
<organism evidence="1 2">
    <name type="scientific">Parelaphostrongylus tenuis</name>
    <name type="common">Meningeal worm</name>
    <dbReference type="NCBI Taxonomy" id="148309"/>
    <lineage>
        <taxon>Eukaryota</taxon>
        <taxon>Metazoa</taxon>
        <taxon>Ecdysozoa</taxon>
        <taxon>Nematoda</taxon>
        <taxon>Chromadorea</taxon>
        <taxon>Rhabditida</taxon>
        <taxon>Rhabditina</taxon>
        <taxon>Rhabditomorpha</taxon>
        <taxon>Strongyloidea</taxon>
        <taxon>Metastrongylidae</taxon>
        <taxon>Parelaphostrongylus</taxon>
    </lineage>
</organism>
<protein>
    <submittedName>
        <fullName evidence="1">Uncharacterized protein</fullName>
    </submittedName>
</protein>
<proteinExistence type="predicted"/>